<keyword evidence="2" id="KW-1185">Reference proteome</keyword>
<sequence>MPHGFYQSCRARCNMPCPILKTPSCISCRRAVFSHYGCPFAHCSRGSPQSARLNHYSVFERLPESKHAVGI</sequence>
<dbReference type="Proteomes" id="UP000235023">
    <property type="component" value="Unassembled WGS sequence"/>
</dbReference>
<gene>
    <name evidence="1" type="ORF">BDW42DRAFT_80489</name>
</gene>
<dbReference type="AlphaFoldDB" id="A0A2J5HY93"/>
<accession>A0A2J5HY93</accession>
<evidence type="ECO:0000313" key="2">
    <source>
        <dbReference type="Proteomes" id="UP000235023"/>
    </source>
</evidence>
<organism evidence="1 2">
    <name type="scientific">Aspergillus taichungensis</name>
    <dbReference type="NCBI Taxonomy" id="482145"/>
    <lineage>
        <taxon>Eukaryota</taxon>
        <taxon>Fungi</taxon>
        <taxon>Dikarya</taxon>
        <taxon>Ascomycota</taxon>
        <taxon>Pezizomycotina</taxon>
        <taxon>Eurotiomycetes</taxon>
        <taxon>Eurotiomycetidae</taxon>
        <taxon>Eurotiales</taxon>
        <taxon>Aspergillaceae</taxon>
        <taxon>Aspergillus</taxon>
        <taxon>Aspergillus subgen. Circumdati</taxon>
    </lineage>
</organism>
<evidence type="ECO:0000313" key="1">
    <source>
        <dbReference type="EMBL" id="PLN82397.1"/>
    </source>
</evidence>
<protein>
    <submittedName>
        <fullName evidence="1">Uncharacterized protein</fullName>
    </submittedName>
</protein>
<dbReference type="EMBL" id="KZ559527">
    <property type="protein sequence ID" value="PLN82397.1"/>
    <property type="molecule type" value="Genomic_DNA"/>
</dbReference>
<proteinExistence type="predicted"/>
<reference evidence="2" key="1">
    <citation type="submission" date="2017-12" db="EMBL/GenBank/DDBJ databases">
        <authorList>
            <consortium name="DOE Joint Genome Institute"/>
            <person name="Mondo S.J."/>
            <person name="Kjaerbolling I."/>
            <person name="Vesth T.C."/>
            <person name="Frisvad J.C."/>
            <person name="Nybo J.L."/>
            <person name="Theobald S."/>
            <person name="Kuo A."/>
            <person name="Bowyer P."/>
            <person name="Matsuda Y."/>
            <person name="Lyhne E.K."/>
            <person name="Kogle M.E."/>
            <person name="Clum A."/>
            <person name="Lipzen A."/>
            <person name="Salamov A."/>
            <person name="Ngan C.Y."/>
            <person name="Daum C."/>
            <person name="Chiniquy J."/>
            <person name="Barry K."/>
            <person name="LaButti K."/>
            <person name="Haridas S."/>
            <person name="Simmons B.A."/>
            <person name="Magnuson J.K."/>
            <person name="Mortensen U.H."/>
            <person name="Larsen T.O."/>
            <person name="Grigoriev I.V."/>
            <person name="Baker S.E."/>
            <person name="Andersen M.R."/>
            <person name="Nordberg H.P."/>
            <person name="Cantor M.N."/>
            <person name="Hua S.X."/>
        </authorList>
    </citation>
    <scope>NUCLEOTIDE SEQUENCE [LARGE SCALE GENOMIC DNA]</scope>
    <source>
        <strain evidence="2">IBT 19404</strain>
    </source>
</reference>
<name>A0A2J5HY93_9EURO</name>